<evidence type="ECO:0000256" key="1">
    <source>
        <dbReference type="ARBA" id="ARBA00009632"/>
    </source>
</evidence>
<proteinExistence type="inferred from homology"/>
<dbReference type="InterPro" id="IPR003702">
    <property type="entry name" value="ActCoA_hydro_N"/>
</dbReference>
<evidence type="ECO:0000313" key="5">
    <source>
        <dbReference type="EMBL" id="SAL01728.1"/>
    </source>
</evidence>
<evidence type="ECO:0000256" key="2">
    <source>
        <dbReference type="ARBA" id="ARBA00022679"/>
    </source>
</evidence>
<dbReference type="AlphaFoldDB" id="A0A158E4G5"/>
<dbReference type="EMBL" id="FCOX02000046">
    <property type="protein sequence ID" value="SAL01728.1"/>
    <property type="molecule type" value="Genomic_DNA"/>
</dbReference>
<dbReference type="Proteomes" id="UP000071859">
    <property type="component" value="Unassembled WGS sequence"/>
</dbReference>
<evidence type="ECO:0000313" key="6">
    <source>
        <dbReference type="Proteomes" id="UP000071859"/>
    </source>
</evidence>
<dbReference type="SUPFAM" id="SSF100950">
    <property type="entry name" value="NagB/RpiA/CoA transferase-like"/>
    <property type="match status" value="2"/>
</dbReference>
<reference evidence="5" key="1">
    <citation type="submission" date="2016-01" db="EMBL/GenBank/DDBJ databases">
        <authorList>
            <person name="Peeters C."/>
        </authorList>
    </citation>
    <scope>NUCLEOTIDE SEQUENCE</scope>
    <source>
        <strain evidence="5">LMG 29321</strain>
    </source>
</reference>
<comment type="caution">
    <text evidence="5">The sequence shown here is derived from an EMBL/GenBank/DDBJ whole genome shotgun (WGS) entry which is preliminary data.</text>
</comment>
<dbReference type="GO" id="GO:0016787">
    <property type="term" value="F:hydrolase activity"/>
    <property type="evidence" value="ECO:0007669"/>
    <property type="project" value="UniProtKB-KW"/>
</dbReference>
<keyword evidence="6" id="KW-1185">Reference proteome</keyword>
<comment type="similarity">
    <text evidence="1">Belongs to the acetyl-CoA hydrolase/transferase family.</text>
</comment>
<gene>
    <name evidence="5" type="ORF">AWB78_06196</name>
</gene>
<dbReference type="Gene3D" id="3.40.1080.20">
    <property type="entry name" value="Acetyl-CoA hydrolase/transferase C-terminal domain"/>
    <property type="match status" value="1"/>
</dbReference>
<name>A0A158E4G5_9BURK</name>
<dbReference type="Gene3D" id="3.40.1080.10">
    <property type="entry name" value="Glutaconate Coenzyme A-transferase"/>
    <property type="match status" value="1"/>
</dbReference>
<dbReference type="InterPro" id="IPR046433">
    <property type="entry name" value="ActCoA_hydro"/>
</dbReference>
<dbReference type="PANTHER" id="PTHR21432">
    <property type="entry name" value="ACETYL-COA HYDROLASE-RELATED"/>
    <property type="match status" value="1"/>
</dbReference>
<feature type="domain" description="Acetyl-CoA hydrolase/transferase N-terminal" evidence="3">
    <location>
        <begin position="79"/>
        <end position="178"/>
    </location>
</feature>
<dbReference type="Gene3D" id="3.30.750.70">
    <property type="entry name" value="4-hydroxybutyrate coenzyme like domains"/>
    <property type="match status" value="1"/>
</dbReference>
<dbReference type="InterPro" id="IPR038460">
    <property type="entry name" value="AcetylCoA_hyd_C_sf"/>
</dbReference>
<dbReference type="RefSeq" id="WP_062610319.1">
    <property type="nucleotide sequence ID" value="NZ_FCOX02000046.1"/>
</dbReference>
<accession>A0A158E4G5</accession>
<feature type="domain" description="Acetyl-CoA hydrolase/transferase C-terminal" evidence="4">
    <location>
        <begin position="265"/>
        <end position="417"/>
    </location>
</feature>
<dbReference type="PANTHER" id="PTHR21432:SF20">
    <property type="entry name" value="ACETYL-COA HYDROLASE"/>
    <property type="match status" value="1"/>
</dbReference>
<dbReference type="Pfam" id="PF02550">
    <property type="entry name" value="AcetylCoA_hydro"/>
    <property type="match status" value="1"/>
</dbReference>
<keyword evidence="2" id="KW-0808">Transferase</keyword>
<organism evidence="5 6">
    <name type="scientific">Caballeronia calidae</name>
    <dbReference type="NCBI Taxonomy" id="1777139"/>
    <lineage>
        <taxon>Bacteria</taxon>
        <taxon>Pseudomonadati</taxon>
        <taxon>Pseudomonadota</taxon>
        <taxon>Betaproteobacteria</taxon>
        <taxon>Burkholderiales</taxon>
        <taxon>Burkholderiaceae</taxon>
        <taxon>Caballeronia</taxon>
    </lineage>
</organism>
<keyword evidence="5" id="KW-0378">Hydrolase</keyword>
<dbReference type="InterPro" id="IPR026888">
    <property type="entry name" value="AcetylCoA_hyd_C"/>
</dbReference>
<evidence type="ECO:0000259" key="3">
    <source>
        <dbReference type="Pfam" id="PF02550"/>
    </source>
</evidence>
<protein>
    <submittedName>
        <fullName evidence="5">Acetyl-CoA hydrolase/transferase</fullName>
    </submittedName>
</protein>
<dbReference type="InterPro" id="IPR037171">
    <property type="entry name" value="NagB/RpiA_transferase-like"/>
</dbReference>
<dbReference type="GO" id="GO:0006083">
    <property type="term" value="P:acetate metabolic process"/>
    <property type="evidence" value="ECO:0007669"/>
    <property type="project" value="InterPro"/>
</dbReference>
<sequence>MPVEIDACSLNLPGLIRPGDTVIWSQGTSEPLALVRSLIEQRYDLGGRVRVFLGSSYAEAIAVEHADCFDFVGIGAVGRARDFARAGVLDIIPCHLSDIPRFFSDGTIPIDVVFLQAAQRGDGSLSFGPICSYLPAAVRQARVVIAEVNAQAPWSHSSATLDIADVDFIVRSDYPIATLPRRSPSESDRLIAQRVGTLIPDKAILQLGIGSLPDAILGGLTGHRELGLHSGILSDAMVDLVEQGVVTNATKPVDCGISVTGGVFGSQKLYDFVHENPLVRVDPIEYTHSISVLAQFPNFVAVNSTIEVDLTGQVNGETAAGHYLGTVGGLTDFSRAASIAPGGRSIIALPARSNDGKHSRVVSRLSSGIATAARADADWVVTEFGAARLKGKSIRERVREMLQLAHPDDRERLESEAAQIPGFCR</sequence>
<dbReference type="Pfam" id="PF13336">
    <property type="entry name" value="AcetylCoA_hyd_C"/>
    <property type="match status" value="1"/>
</dbReference>
<dbReference type="GO" id="GO:0008775">
    <property type="term" value="F:acetate CoA-transferase activity"/>
    <property type="evidence" value="ECO:0007669"/>
    <property type="project" value="InterPro"/>
</dbReference>
<evidence type="ECO:0000259" key="4">
    <source>
        <dbReference type="Pfam" id="PF13336"/>
    </source>
</evidence>